<evidence type="ECO:0000313" key="2">
    <source>
        <dbReference type="Proteomes" id="UP001153069"/>
    </source>
</evidence>
<keyword evidence="2" id="KW-1185">Reference proteome</keyword>
<protein>
    <submittedName>
        <fullName evidence="1">Uncharacterized protein</fullName>
    </submittedName>
</protein>
<proteinExistence type="predicted"/>
<dbReference type="AlphaFoldDB" id="A0A9N8DC34"/>
<name>A0A9N8DC34_9STRA</name>
<dbReference type="EMBL" id="CAICTM010000079">
    <property type="protein sequence ID" value="CAB9500268.1"/>
    <property type="molecule type" value="Genomic_DNA"/>
</dbReference>
<organism evidence="1 2">
    <name type="scientific">Seminavis robusta</name>
    <dbReference type="NCBI Taxonomy" id="568900"/>
    <lineage>
        <taxon>Eukaryota</taxon>
        <taxon>Sar</taxon>
        <taxon>Stramenopiles</taxon>
        <taxon>Ochrophyta</taxon>
        <taxon>Bacillariophyta</taxon>
        <taxon>Bacillariophyceae</taxon>
        <taxon>Bacillariophycidae</taxon>
        <taxon>Naviculales</taxon>
        <taxon>Naviculaceae</taxon>
        <taxon>Seminavis</taxon>
    </lineage>
</organism>
<gene>
    <name evidence="1" type="ORF">SEMRO_80_G042970.1</name>
</gene>
<evidence type="ECO:0000313" key="1">
    <source>
        <dbReference type="EMBL" id="CAB9500268.1"/>
    </source>
</evidence>
<dbReference type="Proteomes" id="UP001153069">
    <property type="component" value="Unassembled WGS sequence"/>
</dbReference>
<comment type="caution">
    <text evidence="1">The sequence shown here is derived from an EMBL/GenBank/DDBJ whole genome shotgun (WGS) entry which is preliminary data.</text>
</comment>
<reference evidence="1" key="1">
    <citation type="submission" date="2020-06" db="EMBL/GenBank/DDBJ databases">
        <authorList>
            <consortium name="Plant Systems Biology data submission"/>
        </authorList>
    </citation>
    <scope>NUCLEOTIDE SEQUENCE</scope>
    <source>
        <strain evidence="1">D6</strain>
    </source>
</reference>
<accession>A0A9N8DC34</accession>
<sequence length="197" mass="21839">MSIVELSNEAVFQLHNGNIDSATKILEQALKLIVADHSGTAAPMSVANRSCVGYEGQTVEVEAPSPDLVGAINLYHLALLNHAQGIQNGNSTGKLSYAKKLYHHALEFVKKHSQVFGSRRALLVSLAIANNLGELFWQELQDVVEAKKCYSLVRETLRYMEHLRSFQSERCSEMEYSFFATNTMIRMGTDMQTATAA</sequence>